<dbReference type="InterPro" id="IPR050109">
    <property type="entry name" value="HTH-type_TetR-like_transc_reg"/>
</dbReference>
<sequence length="220" mass="23696">MSCVTRRRTPPPLAHADPRRRAVSPATEELSPRRREILAAATTVLAQQGNRGLTHRAVDREAGLAEGSSSAYFRTREALIGALGDFVADRLAGDVQALGVRLASCPGDHERAVAEVSRLFSRWLEQPDLLAARLELTVAATRDPRLAERFTQWRDDLVAMVREVLSGAGTNDGTTAETLVAALDGVLLASLLLPARRRRGFVSDSVEQLLTGLGGDPDTP</sequence>
<feature type="region of interest" description="Disordered" evidence="3">
    <location>
        <begin position="1"/>
        <end position="32"/>
    </location>
</feature>
<protein>
    <submittedName>
        <fullName evidence="5">TetR family transcriptional regulator</fullName>
    </submittedName>
</protein>
<dbReference type="SUPFAM" id="SSF46689">
    <property type="entry name" value="Homeodomain-like"/>
    <property type="match status" value="1"/>
</dbReference>
<dbReference type="GO" id="GO:0003700">
    <property type="term" value="F:DNA-binding transcription factor activity"/>
    <property type="evidence" value="ECO:0007669"/>
    <property type="project" value="TreeGrafter"/>
</dbReference>
<dbReference type="Pfam" id="PF17940">
    <property type="entry name" value="TetR_C_31"/>
    <property type="match status" value="1"/>
</dbReference>
<dbReference type="Pfam" id="PF00440">
    <property type="entry name" value="TetR_N"/>
    <property type="match status" value="1"/>
</dbReference>
<dbReference type="InterPro" id="IPR001647">
    <property type="entry name" value="HTH_TetR"/>
</dbReference>
<keyword evidence="6" id="KW-1185">Reference proteome</keyword>
<dbReference type="InterPro" id="IPR036271">
    <property type="entry name" value="Tet_transcr_reg_TetR-rel_C_sf"/>
</dbReference>
<proteinExistence type="predicted"/>
<evidence type="ECO:0000259" key="4">
    <source>
        <dbReference type="PROSITE" id="PS50977"/>
    </source>
</evidence>
<feature type="domain" description="HTH tetR-type" evidence="4">
    <location>
        <begin position="31"/>
        <end position="91"/>
    </location>
</feature>
<dbReference type="SUPFAM" id="SSF48498">
    <property type="entry name" value="Tetracyclin repressor-like, C-terminal domain"/>
    <property type="match status" value="1"/>
</dbReference>
<dbReference type="Gene3D" id="1.10.357.10">
    <property type="entry name" value="Tetracycline Repressor, domain 2"/>
    <property type="match status" value="1"/>
</dbReference>
<dbReference type="InterPro" id="IPR009057">
    <property type="entry name" value="Homeodomain-like_sf"/>
</dbReference>
<accession>A0A4Q2S439</accession>
<evidence type="ECO:0000256" key="2">
    <source>
        <dbReference type="PROSITE-ProRule" id="PRU00335"/>
    </source>
</evidence>
<feature type="DNA-binding region" description="H-T-H motif" evidence="2">
    <location>
        <begin position="54"/>
        <end position="73"/>
    </location>
</feature>
<comment type="caution">
    <text evidence="5">The sequence shown here is derived from an EMBL/GenBank/DDBJ whole genome shotgun (WGS) entry which is preliminary data.</text>
</comment>
<dbReference type="PANTHER" id="PTHR30055:SF231">
    <property type="entry name" value="TRANSCRIPTIONAL REGULATORY PROTEIN (PROBABLY DEOR-FAMILY)-RELATED"/>
    <property type="match status" value="1"/>
</dbReference>
<dbReference type="InterPro" id="IPR041583">
    <property type="entry name" value="TetR_C_31"/>
</dbReference>
<dbReference type="GO" id="GO:0000976">
    <property type="term" value="F:transcription cis-regulatory region binding"/>
    <property type="evidence" value="ECO:0007669"/>
    <property type="project" value="TreeGrafter"/>
</dbReference>
<dbReference type="PANTHER" id="PTHR30055">
    <property type="entry name" value="HTH-TYPE TRANSCRIPTIONAL REGULATOR RUTR"/>
    <property type="match status" value="1"/>
</dbReference>
<dbReference type="AlphaFoldDB" id="A0A4Q2S439"/>
<dbReference type="EMBL" id="SDWT01000001">
    <property type="protein sequence ID" value="RYB95215.1"/>
    <property type="molecule type" value="Genomic_DNA"/>
</dbReference>
<evidence type="ECO:0000256" key="1">
    <source>
        <dbReference type="ARBA" id="ARBA00023125"/>
    </source>
</evidence>
<dbReference type="PROSITE" id="PS50977">
    <property type="entry name" value="HTH_TETR_2"/>
    <property type="match status" value="1"/>
</dbReference>
<reference evidence="5 6" key="1">
    <citation type="submission" date="2019-01" db="EMBL/GenBank/DDBJ databases">
        <title>Novel species of Nocardioides.</title>
        <authorList>
            <person name="Liu Q."/>
            <person name="Xin Y.-H."/>
        </authorList>
    </citation>
    <scope>NUCLEOTIDE SEQUENCE [LARGE SCALE GENOMIC DNA]</scope>
    <source>
        <strain evidence="5 6">CGMCC 4.6882</strain>
    </source>
</reference>
<gene>
    <name evidence="5" type="ORF">EUA93_13220</name>
</gene>
<keyword evidence="1 2" id="KW-0238">DNA-binding</keyword>
<evidence type="ECO:0000256" key="3">
    <source>
        <dbReference type="SAM" id="MobiDB-lite"/>
    </source>
</evidence>
<organism evidence="5 6">
    <name type="scientific">Nocardioides oleivorans</name>
    <dbReference type="NCBI Taxonomy" id="273676"/>
    <lineage>
        <taxon>Bacteria</taxon>
        <taxon>Bacillati</taxon>
        <taxon>Actinomycetota</taxon>
        <taxon>Actinomycetes</taxon>
        <taxon>Propionibacteriales</taxon>
        <taxon>Nocardioidaceae</taxon>
        <taxon>Nocardioides</taxon>
    </lineage>
</organism>
<name>A0A4Q2S439_9ACTN</name>
<evidence type="ECO:0000313" key="5">
    <source>
        <dbReference type="EMBL" id="RYB95215.1"/>
    </source>
</evidence>
<dbReference type="OrthoDB" id="7506349at2"/>
<evidence type="ECO:0000313" key="6">
    <source>
        <dbReference type="Proteomes" id="UP000294071"/>
    </source>
</evidence>
<dbReference type="Proteomes" id="UP000294071">
    <property type="component" value="Unassembled WGS sequence"/>
</dbReference>